<sequence length="321" mass="36699">MAKKHWISVCENYENQTGASEYIIWESSSSEDERAVNDPNGRKGYITPARTQSLRSPVGILSDTCSNCSSPILKLSKCNLNSISPELTQRKQTIQDTVVSPVIQKYRFRAVKKRRKVNQELFAERERETSPDLFIPDPTLQIDSESPISDSCEPKIEPFESQFGSPVKWENNAFGSFRSLYYEPPKRKKSYKKGGLAYQLQQALKSAKCRVKIWEHEKETGTAESEDGVLRFQANQCWTEYGVTLWECGLVSVLSSSGEKETSGTFIINLGVTQILKIKFEESIVYELFPPYVVETIEYKGQCLPFYYNVSKVYRVLKQLK</sequence>
<protein>
    <submittedName>
        <fullName evidence="1">Uncharacterized protein</fullName>
    </submittedName>
</protein>
<feature type="non-terminal residue" evidence="1">
    <location>
        <position position="1"/>
    </location>
</feature>
<evidence type="ECO:0000313" key="1">
    <source>
        <dbReference type="EMBL" id="ENN83513.1"/>
    </source>
</evidence>
<organism evidence="1">
    <name type="scientific">Dendroctonus ponderosae</name>
    <name type="common">Mountain pine beetle</name>
    <dbReference type="NCBI Taxonomy" id="77166"/>
    <lineage>
        <taxon>Eukaryota</taxon>
        <taxon>Metazoa</taxon>
        <taxon>Ecdysozoa</taxon>
        <taxon>Arthropoda</taxon>
        <taxon>Hexapoda</taxon>
        <taxon>Insecta</taxon>
        <taxon>Pterygota</taxon>
        <taxon>Neoptera</taxon>
        <taxon>Endopterygota</taxon>
        <taxon>Coleoptera</taxon>
        <taxon>Polyphaga</taxon>
        <taxon>Cucujiformia</taxon>
        <taxon>Curculionidae</taxon>
        <taxon>Scolytinae</taxon>
        <taxon>Dendroctonus</taxon>
    </lineage>
</organism>
<gene>
    <name evidence="1" type="ORF">YQE_00130</name>
</gene>
<name>N6TZC5_DENPD</name>
<accession>N6TZC5</accession>
<reference evidence="1" key="1">
    <citation type="journal article" date="2013" name="Genome Biol.">
        <title>Draft genome of the mountain pine beetle, Dendroctonus ponderosae Hopkins, a major forest pest.</title>
        <authorList>
            <person name="Keeling C.I."/>
            <person name="Yuen M.M."/>
            <person name="Liao N.Y."/>
            <person name="Docking T.R."/>
            <person name="Chan S.K."/>
            <person name="Taylor G.A."/>
            <person name="Palmquist D.L."/>
            <person name="Jackman S.D."/>
            <person name="Nguyen A."/>
            <person name="Li M."/>
            <person name="Henderson H."/>
            <person name="Janes J.K."/>
            <person name="Zhao Y."/>
            <person name="Pandoh P."/>
            <person name="Moore R."/>
            <person name="Sperling F.A."/>
            <person name="Huber D.P."/>
            <person name="Birol I."/>
            <person name="Jones S.J."/>
            <person name="Bohlmann J."/>
        </authorList>
    </citation>
    <scope>NUCLEOTIDE SEQUENCE</scope>
</reference>
<proteinExistence type="predicted"/>
<dbReference type="EMBL" id="KB734748">
    <property type="protein sequence ID" value="ENN83513.1"/>
    <property type="molecule type" value="Genomic_DNA"/>
</dbReference>
<dbReference type="AlphaFoldDB" id="N6TZC5"/>
<dbReference type="HOGENOM" id="CLU_866740_0_0_1"/>